<gene>
    <name evidence="1" type="ORF">V8G54_009058</name>
    <name evidence="2" type="ORF">V8G54_010273</name>
</gene>
<evidence type="ECO:0000313" key="1">
    <source>
        <dbReference type="EMBL" id="WVZ16076.1"/>
    </source>
</evidence>
<reference evidence="2" key="2">
    <citation type="submission" date="2024-01" db="EMBL/GenBank/DDBJ databases">
        <authorList>
            <person name="Junaid A."/>
            <person name="Bhatia S."/>
        </authorList>
    </citation>
    <scope>NUCLEOTIDE SEQUENCE</scope>
    <source>
        <strain evidence="2">Urdbean</strain>
        <tissue evidence="2">Leaf</tissue>
    </source>
</reference>
<keyword evidence="3" id="KW-1185">Reference proteome</keyword>
<sequence length="151" mass="16950">VLPFISKTVIPERGNEAEDEKHQVEEENSDSAKLYFNPSNSFIYMKNGAAIGIAMSPTEEVREIYLKNILHQQGLALHYTTIYYSSSSSSTYSSSGYAYCSSSWSASYSSYSYAYCSSRWSASYRSSNYAYCSSSWSASYSSYNSSKYRAS</sequence>
<dbReference type="Proteomes" id="UP001374535">
    <property type="component" value="Chromosome 3"/>
</dbReference>
<reference evidence="2 3" key="1">
    <citation type="journal article" date="2023" name="Life. Sci Alliance">
        <title>Evolutionary insights into 3D genome organization and epigenetic landscape of Vigna mungo.</title>
        <authorList>
            <person name="Junaid A."/>
            <person name="Singh B."/>
            <person name="Bhatia S."/>
        </authorList>
    </citation>
    <scope>NUCLEOTIDE SEQUENCE [LARGE SCALE GENOMIC DNA]</scope>
    <source>
        <strain evidence="2">Urdbean</strain>
    </source>
</reference>
<dbReference type="EMBL" id="CP144698">
    <property type="protein sequence ID" value="WVZ16076.1"/>
    <property type="molecule type" value="Genomic_DNA"/>
</dbReference>
<proteinExistence type="predicted"/>
<feature type="non-terminal residue" evidence="2">
    <location>
        <position position="151"/>
    </location>
</feature>
<dbReference type="EMBL" id="CP144698">
    <property type="protein sequence ID" value="WVZ17291.1"/>
    <property type="molecule type" value="Genomic_DNA"/>
</dbReference>
<name>A0AAQ3NVH0_VIGMU</name>
<organism evidence="2 3">
    <name type="scientific">Vigna mungo</name>
    <name type="common">Black gram</name>
    <name type="synonym">Phaseolus mungo</name>
    <dbReference type="NCBI Taxonomy" id="3915"/>
    <lineage>
        <taxon>Eukaryota</taxon>
        <taxon>Viridiplantae</taxon>
        <taxon>Streptophyta</taxon>
        <taxon>Embryophyta</taxon>
        <taxon>Tracheophyta</taxon>
        <taxon>Spermatophyta</taxon>
        <taxon>Magnoliopsida</taxon>
        <taxon>eudicotyledons</taxon>
        <taxon>Gunneridae</taxon>
        <taxon>Pentapetalae</taxon>
        <taxon>rosids</taxon>
        <taxon>fabids</taxon>
        <taxon>Fabales</taxon>
        <taxon>Fabaceae</taxon>
        <taxon>Papilionoideae</taxon>
        <taxon>50 kb inversion clade</taxon>
        <taxon>NPAAA clade</taxon>
        <taxon>indigoferoid/millettioid clade</taxon>
        <taxon>Phaseoleae</taxon>
        <taxon>Vigna</taxon>
    </lineage>
</organism>
<evidence type="ECO:0000313" key="3">
    <source>
        <dbReference type="Proteomes" id="UP001374535"/>
    </source>
</evidence>
<protein>
    <submittedName>
        <fullName evidence="2">Uncharacterized protein</fullName>
    </submittedName>
</protein>
<accession>A0AAQ3NVH0</accession>
<evidence type="ECO:0000313" key="2">
    <source>
        <dbReference type="EMBL" id="WVZ17291.1"/>
    </source>
</evidence>
<dbReference type="AlphaFoldDB" id="A0AAQ3NVH0"/>